<feature type="domain" description="PCI" evidence="8">
    <location>
        <begin position="182"/>
        <end position="360"/>
    </location>
</feature>
<dbReference type="AlphaFoldDB" id="A0A4T0FKT8"/>
<evidence type="ECO:0000313" key="10">
    <source>
        <dbReference type="Proteomes" id="UP000310189"/>
    </source>
</evidence>
<keyword evidence="10" id="KW-1185">Reference proteome</keyword>
<evidence type="ECO:0000259" key="8">
    <source>
        <dbReference type="PROSITE" id="PS50250"/>
    </source>
</evidence>
<protein>
    <recommendedName>
        <fullName evidence="4">COP9 signalosome complex subunit 4</fullName>
    </recommendedName>
</protein>
<evidence type="ECO:0000256" key="3">
    <source>
        <dbReference type="ARBA" id="ARBA00010417"/>
    </source>
</evidence>
<dbReference type="InterPro" id="IPR036390">
    <property type="entry name" value="WH_DNA-bd_sf"/>
</dbReference>
<evidence type="ECO:0000256" key="1">
    <source>
        <dbReference type="ARBA" id="ARBA00004123"/>
    </source>
</evidence>
<dbReference type="GO" id="GO:0008180">
    <property type="term" value="C:COP9 signalosome"/>
    <property type="evidence" value="ECO:0007669"/>
    <property type="project" value="UniProtKB-KW"/>
</dbReference>
<name>A0A4T0FKT8_9BASI</name>
<dbReference type="InterPro" id="IPR000717">
    <property type="entry name" value="PCI_dom"/>
</dbReference>
<evidence type="ECO:0000313" key="9">
    <source>
        <dbReference type="EMBL" id="TIA87326.1"/>
    </source>
</evidence>
<dbReference type="InterPro" id="IPR036388">
    <property type="entry name" value="WH-like_DNA-bd_sf"/>
</dbReference>
<dbReference type="PROSITE" id="PS50250">
    <property type="entry name" value="PCI"/>
    <property type="match status" value="1"/>
</dbReference>
<dbReference type="EMBL" id="SPNW01000058">
    <property type="protein sequence ID" value="TIA87326.1"/>
    <property type="molecule type" value="Genomic_DNA"/>
</dbReference>
<dbReference type="GO" id="GO:0005829">
    <property type="term" value="C:cytosol"/>
    <property type="evidence" value="ECO:0007669"/>
    <property type="project" value="TreeGrafter"/>
</dbReference>
<dbReference type="Pfam" id="PF01399">
    <property type="entry name" value="PCI"/>
    <property type="match status" value="1"/>
</dbReference>
<keyword evidence="5" id="KW-0963">Cytoplasm</keyword>
<evidence type="ECO:0000256" key="5">
    <source>
        <dbReference type="ARBA" id="ARBA00022490"/>
    </source>
</evidence>
<accession>A0A4T0FKT8</accession>
<dbReference type="SMART" id="SM00088">
    <property type="entry name" value="PINT"/>
    <property type="match status" value="1"/>
</dbReference>
<sequence>MSPLSLSMMVVDFSQVANTRNYSALHDALDQDLESTLNQLLGSDLNLIHKKSLVEESISHVTSKGSLDGILKASEVLSNYSTYDALLNSLHSAAAELLIAQEDFSDAAGQLTKLNFDLISSSDQVLETYIKIVRLYLEDDDSINSETYLNKSATLIHTCTNKPLILSFKLSQARILDYKRDFIRSATIFQELSYEGDLDNDDRLSSLSAAIVTAILAPAGPKRSRILSTLYRDERCRQTQHFNILEKVFLDRILSAHDIESFSKHLSSHQIAKISYASDNTDEQGLKHSPTNVLERAMIEHNLLSASKIFDNITFAGLSKLLNLSIQGAESVASHMIMQGRLEAYIDQVESVIVFTPSQTSHEGDLGGAANVAAAQEDDRQFEAAYAPHTHAWDAQIKSIASLIEATAAKIEEKGLV</sequence>
<dbReference type="OrthoDB" id="295656at2759"/>
<dbReference type="Gene3D" id="1.10.10.10">
    <property type="entry name" value="Winged helix-like DNA-binding domain superfamily/Winged helix DNA-binding domain"/>
    <property type="match status" value="1"/>
</dbReference>
<dbReference type="InterPro" id="IPR040134">
    <property type="entry name" value="PSMD12/CSN4"/>
</dbReference>
<evidence type="ECO:0000256" key="7">
    <source>
        <dbReference type="ARBA" id="ARBA00023242"/>
    </source>
</evidence>
<keyword evidence="7" id="KW-0539">Nucleus</keyword>
<organism evidence="9 10">
    <name type="scientific">Wallemia hederae</name>
    <dbReference type="NCBI Taxonomy" id="1540922"/>
    <lineage>
        <taxon>Eukaryota</taxon>
        <taxon>Fungi</taxon>
        <taxon>Dikarya</taxon>
        <taxon>Basidiomycota</taxon>
        <taxon>Wallemiomycotina</taxon>
        <taxon>Wallemiomycetes</taxon>
        <taxon>Wallemiales</taxon>
        <taxon>Wallemiaceae</taxon>
        <taxon>Wallemia</taxon>
    </lineage>
</organism>
<dbReference type="PANTHER" id="PTHR10855">
    <property type="entry name" value="26S PROTEASOME NON-ATPASE REGULATORY SUBUNIT 12/COP9 SIGNALOSOME COMPLEX SUBUNIT 4"/>
    <property type="match status" value="1"/>
</dbReference>
<evidence type="ECO:0000256" key="4">
    <source>
        <dbReference type="ARBA" id="ARBA00014881"/>
    </source>
</evidence>
<comment type="similarity">
    <text evidence="3">Belongs to the CSN4 family.</text>
</comment>
<proteinExistence type="inferred from homology"/>
<dbReference type="InterPro" id="IPR054559">
    <property type="entry name" value="PSMD12-CSN4-like_N"/>
</dbReference>
<dbReference type="PANTHER" id="PTHR10855:SF2">
    <property type="entry name" value="COP9 SIGNALOSOME COMPLEX SUBUNIT 4"/>
    <property type="match status" value="1"/>
</dbReference>
<keyword evidence="6" id="KW-0736">Signalosome</keyword>
<comment type="subcellular location">
    <subcellularLocation>
        <location evidence="2">Cytoplasm</location>
    </subcellularLocation>
    <subcellularLocation>
        <location evidence="1">Nucleus</location>
    </subcellularLocation>
</comment>
<dbReference type="Pfam" id="PF22241">
    <property type="entry name" value="PSMD12-CSN4_N"/>
    <property type="match status" value="1"/>
</dbReference>
<evidence type="ECO:0000256" key="2">
    <source>
        <dbReference type="ARBA" id="ARBA00004496"/>
    </source>
</evidence>
<reference evidence="9 10" key="1">
    <citation type="submission" date="2019-03" db="EMBL/GenBank/DDBJ databases">
        <title>Sequencing 23 genomes of Wallemia ichthyophaga.</title>
        <authorList>
            <person name="Gostincar C."/>
        </authorList>
    </citation>
    <scope>NUCLEOTIDE SEQUENCE [LARGE SCALE GENOMIC DNA]</scope>
    <source>
        <strain evidence="9 10">EXF-5753</strain>
    </source>
</reference>
<evidence type="ECO:0000256" key="6">
    <source>
        <dbReference type="ARBA" id="ARBA00022790"/>
    </source>
</evidence>
<dbReference type="SUPFAM" id="SSF46785">
    <property type="entry name" value="Winged helix' DNA-binding domain"/>
    <property type="match status" value="1"/>
</dbReference>
<comment type="caution">
    <text evidence="9">The sequence shown here is derived from an EMBL/GenBank/DDBJ whole genome shotgun (WGS) entry which is preliminary data.</text>
</comment>
<gene>
    <name evidence="9" type="ORF">E3P99_03236</name>
</gene>
<dbReference type="Proteomes" id="UP000310189">
    <property type="component" value="Unassembled WGS sequence"/>
</dbReference>